<dbReference type="GO" id="GO:0006400">
    <property type="term" value="P:tRNA modification"/>
    <property type="evidence" value="ECO:0007669"/>
    <property type="project" value="UniProtKB-UniRule"/>
</dbReference>
<dbReference type="PANTHER" id="PTHR43033">
    <property type="entry name" value="TRNA(ILE)-LYSIDINE SYNTHASE-RELATED"/>
    <property type="match status" value="1"/>
</dbReference>
<name>A0A2G9Y9C2_9BACT</name>
<feature type="domain" description="tRNA(Ile)-lysidine/2-thiocytidine synthase N-terminal" evidence="7">
    <location>
        <begin position="23"/>
        <end position="212"/>
    </location>
</feature>
<dbReference type="GO" id="GO:0005524">
    <property type="term" value="F:ATP binding"/>
    <property type="evidence" value="ECO:0007669"/>
    <property type="project" value="UniProtKB-UniRule"/>
</dbReference>
<dbReference type="SUPFAM" id="SSF52402">
    <property type="entry name" value="Adenine nucleotide alpha hydrolases-like"/>
    <property type="match status" value="1"/>
</dbReference>
<dbReference type="HAMAP" id="MF_01161">
    <property type="entry name" value="tRNA_Ile_lys_synt"/>
    <property type="match status" value="1"/>
</dbReference>
<gene>
    <name evidence="6 8" type="primary">tilS</name>
    <name evidence="8" type="ORF">COX46_04890</name>
</gene>
<dbReference type="Proteomes" id="UP000230392">
    <property type="component" value="Unassembled WGS sequence"/>
</dbReference>
<evidence type="ECO:0000259" key="7">
    <source>
        <dbReference type="Pfam" id="PF01171"/>
    </source>
</evidence>
<dbReference type="Gene3D" id="3.40.50.620">
    <property type="entry name" value="HUPs"/>
    <property type="match status" value="1"/>
</dbReference>
<dbReference type="EC" id="6.3.4.19" evidence="6"/>
<evidence type="ECO:0000256" key="1">
    <source>
        <dbReference type="ARBA" id="ARBA00022598"/>
    </source>
</evidence>
<dbReference type="Gene3D" id="1.20.59.20">
    <property type="match status" value="1"/>
</dbReference>
<dbReference type="InterPro" id="IPR012795">
    <property type="entry name" value="tRNA_Ile_lys_synt_N"/>
</dbReference>
<comment type="similarity">
    <text evidence="6">Belongs to the tRNA(Ile)-lysidine synthase family.</text>
</comment>
<keyword evidence="2 6" id="KW-0819">tRNA processing</keyword>
<proteinExistence type="inferred from homology"/>
<evidence type="ECO:0000313" key="9">
    <source>
        <dbReference type="Proteomes" id="UP000230392"/>
    </source>
</evidence>
<evidence type="ECO:0000256" key="2">
    <source>
        <dbReference type="ARBA" id="ARBA00022694"/>
    </source>
</evidence>
<evidence type="ECO:0000256" key="6">
    <source>
        <dbReference type="HAMAP-Rule" id="MF_01161"/>
    </source>
</evidence>
<keyword evidence="4 6" id="KW-0067">ATP-binding</keyword>
<accession>A0A2G9Y9C2</accession>
<dbReference type="InterPro" id="IPR014729">
    <property type="entry name" value="Rossmann-like_a/b/a_fold"/>
</dbReference>
<dbReference type="GO" id="GO:0032267">
    <property type="term" value="F:tRNA(Ile)-lysidine synthase activity"/>
    <property type="evidence" value="ECO:0007669"/>
    <property type="project" value="UniProtKB-EC"/>
</dbReference>
<keyword evidence="6" id="KW-0963">Cytoplasm</keyword>
<evidence type="ECO:0000256" key="4">
    <source>
        <dbReference type="ARBA" id="ARBA00022840"/>
    </source>
</evidence>
<dbReference type="CDD" id="cd01992">
    <property type="entry name" value="TilS_N"/>
    <property type="match status" value="1"/>
</dbReference>
<evidence type="ECO:0000256" key="3">
    <source>
        <dbReference type="ARBA" id="ARBA00022741"/>
    </source>
</evidence>
<comment type="function">
    <text evidence="6">Ligates lysine onto the cytidine present at position 34 of the AUA codon-specific tRNA(Ile) that contains the anticodon CAU, in an ATP-dependent manner. Cytidine is converted to lysidine, thus changing the amino acid specificity of the tRNA from methionine to isoleucine.</text>
</comment>
<reference evidence="8 9" key="1">
    <citation type="submission" date="2017-09" db="EMBL/GenBank/DDBJ databases">
        <title>Depth-based differentiation of microbial function through sediment-hosted aquifers and enrichment of novel symbionts in the deep terrestrial subsurface.</title>
        <authorList>
            <person name="Probst A.J."/>
            <person name="Ladd B."/>
            <person name="Jarett J.K."/>
            <person name="Geller-Mcgrath D.E."/>
            <person name="Sieber C.M."/>
            <person name="Emerson J.B."/>
            <person name="Anantharaman K."/>
            <person name="Thomas B.C."/>
            <person name="Malmstrom R."/>
            <person name="Stieglmeier M."/>
            <person name="Klingl A."/>
            <person name="Woyke T."/>
            <person name="Ryan C.M."/>
            <person name="Banfield J.F."/>
        </authorList>
    </citation>
    <scope>NUCLEOTIDE SEQUENCE [LARGE SCALE GENOMIC DNA]</scope>
    <source>
        <strain evidence="8">CG23_combo_of_CG06-09_8_20_14_all_48_7</strain>
    </source>
</reference>
<dbReference type="InterPro" id="IPR012094">
    <property type="entry name" value="tRNA_Ile_lys_synt"/>
</dbReference>
<dbReference type="GO" id="GO:0005737">
    <property type="term" value="C:cytoplasm"/>
    <property type="evidence" value="ECO:0007669"/>
    <property type="project" value="UniProtKB-SubCell"/>
</dbReference>
<comment type="subcellular location">
    <subcellularLocation>
        <location evidence="6">Cytoplasm</location>
    </subcellularLocation>
</comment>
<evidence type="ECO:0000313" key="8">
    <source>
        <dbReference type="EMBL" id="PIP15842.1"/>
    </source>
</evidence>
<dbReference type="NCBIfam" id="TIGR02432">
    <property type="entry name" value="lysidine_TilS_N"/>
    <property type="match status" value="1"/>
</dbReference>
<comment type="catalytic activity">
    <reaction evidence="5 6">
        <text>cytidine(34) in tRNA(Ile2) + L-lysine + ATP = lysidine(34) in tRNA(Ile2) + AMP + diphosphate + H(+)</text>
        <dbReference type="Rhea" id="RHEA:43744"/>
        <dbReference type="Rhea" id="RHEA-COMP:10625"/>
        <dbReference type="Rhea" id="RHEA-COMP:10670"/>
        <dbReference type="ChEBI" id="CHEBI:15378"/>
        <dbReference type="ChEBI" id="CHEBI:30616"/>
        <dbReference type="ChEBI" id="CHEBI:32551"/>
        <dbReference type="ChEBI" id="CHEBI:33019"/>
        <dbReference type="ChEBI" id="CHEBI:82748"/>
        <dbReference type="ChEBI" id="CHEBI:83665"/>
        <dbReference type="ChEBI" id="CHEBI:456215"/>
        <dbReference type="EC" id="6.3.4.19"/>
    </reaction>
</comment>
<dbReference type="InterPro" id="IPR011063">
    <property type="entry name" value="TilS/TtcA_N"/>
</dbReference>
<organism evidence="8 9">
    <name type="scientific">bacterium (Candidatus Ratteibacteria) CG23_combo_of_CG06-09_8_20_14_all_48_7</name>
    <dbReference type="NCBI Taxonomy" id="2014292"/>
    <lineage>
        <taxon>Bacteria</taxon>
        <taxon>Candidatus Ratteibacteria</taxon>
    </lineage>
</organism>
<dbReference type="SUPFAM" id="SSF82829">
    <property type="entry name" value="MesJ substrate recognition domain-like"/>
    <property type="match status" value="1"/>
</dbReference>
<protein>
    <recommendedName>
        <fullName evidence="6">tRNA(Ile)-lysidine synthase</fullName>
        <ecNumber evidence="6">6.3.4.19</ecNumber>
    </recommendedName>
    <alternativeName>
        <fullName evidence="6">tRNA(Ile)-2-lysyl-cytidine synthase</fullName>
    </alternativeName>
    <alternativeName>
        <fullName evidence="6">tRNA(Ile)-lysidine synthetase</fullName>
    </alternativeName>
</protein>
<comment type="caution">
    <text evidence="8">The sequence shown here is derived from an EMBL/GenBank/DDBJ whole genome shotgun (WGS) entry which is preliminary data.</text>
</comment>
<dbReference type="EMBL" id="PCRF01000239">
    <property type="protein sequence ID" value="PIP15842.1"/>
    <property type="molecule type" value="Genomic_DNA"/>
</dbReference>
<evidence type="ECO:0000256" key="5">
    <source>
        <dbReference type="ARBA" id="ARBA00048539"/>
    </source>
</evidence>
<dbReference type="Pfam" id="PF01171">
    <property type="entry name" value="ATP_bind_3"/>
    <property type="match status" value="1"/>
</dbReference>
<comment type="domain">
    <text evidence="6">The N-terminal region contains the highly conserved SGGXDS motif, predicted to be a P-loop motif involved in ATP binding.</text>
</comment>
<keyword evidence="3 6" id="KW-0547">Nucleotide-binding</keyword>
<dbReference type="AlphaFoldDB" id="A0A2G9Y9C2"/>
<sequence length="329" mass="37539">MSIENKVLNYIRDHQLIKPGDRVLLSLSGGPDSVCLFHILRSLRSRIKFNLFSAHLDHGLRLDSEKDSNFCTQLCAKYQIPIQTKKVFLKPTTSEENARKVRYEFLASAAGHFSCHSIATGHNQDDQAETVLLRLIRGTGLQGLAGIKPNRPLSTAYRGRPLSPQSKISIVRPLLPISRKEIMEFLKTKKYRFMTDSTNREDKYLRNKLRHKLIPLLASYNPNIKKTLFRMTEILSADYQYISNQASSFVEETQGKKFSTLPLALQREVIRQAVSNLSDTSYRITYEEVESIRRFLLSGPKRHCQLLDNLLISTEKNVISLSSLNGGTR</sequence>
<dbReference type="PANTHER" id="PTHR43033:SF1">
    <property type="entry name" value="TRNA(ILE)-LYSIDINE SYNTHASE-RELATED"/>
    <property type="match status" value="1"/>
</dbReference>
<feature type="binding site" evidence="6">
    <location>
        <begin position="28"/>
        <end position="33"/>
    </location>
    <ligand>
        <name>ATP</name>
        <dbReference type="ChEBI" id="CHEBI:30616"/>
    </ligand>
</feature>
<keyword evidence="1 6" id="KW-0436">Ligase</keyword>